<name>A0ACB0Y228_MELEN</name>
<accession>A0ACB0Y228</accession>
<dbReference type="Proteomes" id="UP001497535">
    <property type="component" value="Unassembled WGS sequence"/>
</dbReference>
<gene>
    <name evidence="1" type="ORF">MENTE1834_LOCUS6439</name>
</gene>
<protein>
    <submittedName>
        <fullName evidence="1">Uncharacterized protein</fullName>
    </submittedName>
</protein>
<comment type="caution">
    <text evidence="1">The sequence shown here is derived from an EMBL/GenBank/DDBJ whole genome shotgun (WGS) entry which is preliminary data.</text>
</comment>
<evidence type="ECO:0000313" key="2">
    <source>
        <dbReference type="Proteomes" id="UP001497535"/>
    </source>
</evidence>
<keyword evidence="2" id="KW-1185">Reference proteome</keyword>
<evidence type="ECO:0000313" key="1">
    <source>
        <dbReference type="EMBL" id="CAK5027597.1"/>
    </source>
</evidence>
<proteinExistence type="predicted"/>
<organism evidence="1 2">
    <name type="scientific">Meloidogyne enterolobii</name>
    <name type="common">Root-knot nematode worm</name>
    <name type="synonym">Meloidogyne mayaguensis</name>
    <dbReference type="NCBI Taxonomy" id="390850"/>
    <lineage>
        <taxon>Eukaryota</taxon>
        <taxon>Metazoa</taxon>
        <taxon>Ecdysozoa</taxon>
        <taxon>Nematoda</taxon>
        <taxon>Chromadorea</taxon>
        <taxon>Rhabditida</taxon>
        <taxon>Tylenchina</taxon>
        <taxon>Tylenchomorpha</taxon>
        <taxon>Tylenchoidea</taxon>
        <taxon>Meloidogynidae</taxon>
        <taxon>Meloidogyninae</taxon>
        <taxon>Meloidogyne</taxon>
    </lineage>
</organism>
<dbReference type="EMBL" id="CAVMJV010000004">
    <property type="protein sequence ID" value="CAK5027597.1"/>
    <property type="molecule type" value="Genomic_DNA"/>
</dbReference>
<sequence>MDHFRVDMAQCPRCGRQREQGRIRVQASPCHKLIGCERCLREYPCELGDEDTAIQMQAFWQCPSLKKPKIVGVKQFFIKQILDNKTNLP</sequence>
<reference evidence="1" key="1">
    <citation type="submission" date="2023-11" db="EMBL/GenBank/DDBJ databases">
        <authorList>
            <person name="Poullet M."/>
        </authorList>
    </citation>
    <scope>NUCLEOTIDE SEQUENCE</scope>
    <source>
        <strain evidence="1">E1834</strain>
    </source>
</reference>